<evidence type="ECO:0000256" key="1">
    <source>
        <dbReference type="ARBA" id="ARBA00008136"/>
    </source>
</evidence>
<name>A0ABR7ATL2_9PSED</name>
<evidence type="ECO:0000256" key="5">
    <source>
        <dbReference type="ARBA" id="ARBA00023124"/>
    </source>
</evidence>
<dbReference type="SUPFAM" id="SSF143081">
    <property type="entry name" value="BB1717-like"/>
    <property type="match status" value="1"/>
</dbReference>
<evidence type="ECO:0000256" key="4">
    <source>
        <dbReference type="ARBA" id="ARBA00022801"/>
    </source>
</evidence>
<evidence type="ECO:0000256" key="8">
    <source>
        <dbReference type="RuleBase" id="RU364100"/>
    </source>
</evidence>
<evidence type="ECO:0000256" key="3">
    <source>
        <dbReference type="ARBA" id="ARBA00022763"/>
    </source>
</evidence>
<protein>
    <recommendedName>
        <fullName evidence="8">Abasic site processing protein</fullName>
        <ecNumber evidence="8">3.4.-.-</ecNumber>
    </recommendedName>
</protein>
<comment type="similarity">
    <text evidence="1 8">Belongs to the SOS response-associated peptidase family.</text>
</comment>
<evidence type="ECO:0000256" key="7">
    <source>
        <dbReference type="ARBA" id="ARBA00023239"/>
    </source>
</evidence>
<keyword evidence="2 8" id="KW-0645">Protease</keyword>
<dbReference type="Proteomes" id="UP000651852">
    <property type="component" value="Unassembled WGS sequence"/>
</dbReference>
<evidence type="ECO:0000313" key="10">
    <source>
        <dbReference type="Proteomes" id="UP000651852"/>
    </source>
</evidence>
<evidence type="ECO:0000313" key="9">
    <source>
        <dbReference type="EMBL" id="MBC3948256.1"/>
    </source>
</evidence>
<gene>
    <name evidence="9" type="ORF">H8S59_00520</name>
</gene>
<reference evidence="9 10" key="1">
    <citation type="submission" date="2020-08" db="EMBL/GenBank/DDBJ databases">
        <title>Putative novel bacterial strains isolated from necrotic wheat leaf tissues caused by Xanthomonas translucens.</title>
        <authorList>
            <person name="Tambong J.T."/>
        </authorList>
    </citation>
    <scope>NUCLEOTIDE SEQUENCE [LARGE SCALE GENOMIC DNA]</scope>
    <source>
        <strain evidence="9 10">DOAB 1069</strain>
    </source>
</reference>
<keyword evidence="5" id="KW-0190">Covalent protein-DNA linkage</keyword>
<keyword evidence="10" id="KW-1185">Reference proteome</keyword>
<dbReference type="InterPro" id="IPR003738">
    <property type="entry name" value="SRAP"/>
</dbReference>
<organism evidence="9 10">
    <name type="scientific">Pseudomonas folii</name>
    <dbReference type="NCBI Taxonomy" id="2762593"/>
    <lineage>
        <taxon>Bacteria</taxon>
        <taxon>Pseudomonadati</taxon>
        <taxon>Pseudomonadota</taxon>
        <taxon>Gammaproteobacteria</taxon>
        <taxon>Pseudomonadales</taxon>
        <taxon>Pseudomonadaceae</taxon>
        <taxon>Pseudomonas</taxon>
    </lineage>
</organism>
<dbReference type="PANTHER" id="PTHR13604">
    <property type="entry name" value="DC12-RELATED"/>
    <property type="match status" value="1"/>
</dbReference>
<dbReference type="PANTHER" id="PTHR13604:SF0">
    <property type="entry name" value="ABASIC SITE PROCESSING PROTEIN HMCES"/>
    <property type="match status" value="1"/>
</dbReference>
<keyword evidence="3" id="KW-0227">DNA damage</keyword>
<keyword evidence="4 8" id="KW-0378">Hydrolase</keyword>
<dbReference type="RefSeq" id="WP_187520089.1">
    <property type="nucleotide sequence ID" value="NZ_JACONW010000001.1"/>
</dbReference>
<proteinExistence type="inferred from homology"/>
<dbReference type="EC" id="3.4.-.-" evidence="8"/>
<dbReference type="Pfam" id="PF02586">
    <property type="entry name" value="SRAP"/>
    <property type="match status" value="1"/>
</dbReference>
<comment type="caution">
    <text evidence="9">The sequence shown here is derived from an EMBL/GenBank/DDBJ whole genome shotgun (WGS) entry which is preliminary data.</text>
</comment>
<evidence type="ECO:0000256" key="6">
    <source>
        <dbReference type="ARBA" id="ARBA00023125"/>
    </source>
</evidence>
<keyword evidence="6" id="KW-0238">DNA-binding</keyword>
<sequence>MCGRYSIYEPMAHYLKELGSKQIVINGYDEWPLERYNVAPSTRVEIIRGVEEGLSVDKVRWGWSPFWAKGKRPDPINARVETVTTGKFFKQLWPNGRVLVPANGWFEWVKDPDDPKKKQPYFIRLKSQAPMFYGGLAQVTPSMEPSAEDGFVIITAASDQGMVDIHDRRPLVLTPDHANEWLEPDLTPERAALIAMECCRPVEDFEWYPVGRAVGNVRNQGPDLITPHKHQ</sequence>
<accession>A0ABR7ATL2</accession>
<dbReference type="Gene3D" id="3.90.1680.10">
    <property type="entry name" value="SOS response associated peptidase-like"/>
    <property type="match status" value="1"/>
</dbReference>
<keyword evidence="7" id="KW-0456">Lyase</keyword>
<dbReference type="InterPro" id="IPR036590">
    <property type="entry name" value="SRAP-like"/>
</dbReference>
<evidence type="ECO:0000256" key="2">
    <source>
        <dbReference type="ARBA" id="ARBA00022670"/>
    </source>
</evidence>
<dbReference type="EMBL" id="JACONW010000001">
    <property type="protein sequence ID" value="MBC3948256.1"/>
    <property type="molecule type" value="Genomic_DNA"/>
</dbReference>